<evidence type="ECO:0000313" key="8">
    <source>
        <dbReference type="Proteomes" id="UP000179769"/>
    </source>
</evidence>
<dbReference type="InterPro" id="IPR036604">
    <property type="entry name" value="PurS-like_sf"/>
</dbReference>
<keyword evidence="8" id="KW-1185">Reference proteome</keyword>
<evidence type="ECO:0000256" key="4">
    <source>
        <dbReference type="ARBA" id="ARBA00022755"/>
    </source>
</evidence>
<dbReference type="EC" id="6.3.5.3" evidence="6"/>
<sequence>MLKPEILDPQGQAVLTALPRLGVAGISGVRQGKRFELDLDGEADAEALARIEHLASTLLANPVIEDYVVRVEAD</sequence>
<keyword evidence="2 6" id="KW-0436">Ligase</keyword>
<dbReference type="PANTHER" id="PTHR34696">
    <property type="entry name" value="PHOSPHORIBOSYLFORMYLGLYCINAMIDINE SYNTHASE SUBUNIT PURS"/>
    <property type="match status" value="1"/>
</dbReference>
<dbReference type="GO" id="GO:0004642">
    <property type="term" value="F:phosphoribosylformylglycinamidine synthase activity"/>
    <property type="evidence" value="ECO:0007669"/>
    <property type="project" value="UniProtKB-UniRule"/>
</dbReference>
<gene>
    <name evidence="6" type="primary">purS</name>
    <name evidence="7" type="ORF">BBK14_18280</name>
</gene>
<reference evidence="8" key="1">
    <citation type="submission" date="2016-07" db="EMBL/GenBank/DDBJ databases">
        <title>Frankia sp. NRRL B-16219 Genome sequencing.</title>
        <authorList>
            <person name="Ghodhbane-Gtari F."/>
            <person name="Swanson E."/>
            <person name="Gueddou A."/>
            <person name="Louati M."/>
            <person name="Nouioui I."/>
            <person name="Hezbri K."/>
            <person name="Abebe-Akele F."/>
            <person name="Simpson S."/>
            <person name="Morris K."/>
            <person name="Thomas K."/>
            <person name="Gtari M."/>
            <person name="Tisa L.S."/>
        </authorList>
    </citation>
    <scope>NUCLEOTIDE SEQUENCE [LARGE SCALE GENOMIC DNA]</scope>
    <source>
        <strain evidence="8">NRRL B-16219</strain>
    </source>
</reference>
<keyword evidence="1 6" id="KW-0963">Cytoplasm</keyword>
<accession>A0A1S1Q3E4</accession>
<dbReference type="UniPathway" id="UPA00074">
    <property type="reaction ID" value="UER00128"/>
</dbReference>
<comment type="catalytic activity">
    <reaction evidence="6">
        <text>N(2)-formyl-N(1)-(5-phospho-beta-D-ribosyl)glycinamide + L-glutamine + ATP + H2O = 2-formamido-N(1)-(5-O-phospho-beta-D-ribosyl)acetamidine + L-glutamate + ADP + phosphate + H(+)</text>
        <dbReference type="Rhea" id="RHEA:17129"/>
        <dbReference type="ChEBI" id="CHEBI:15377"/>
        <dbReference type="ChEBI" id="CHEBI:15378"/>
        <dbReference type="ChEBI" id="CHEBI:29985"/>
        <dbReference type="ChEBI" id="CHEBI:30616"/>
        <dbReference type="ChEBI" id="CHEBI:43474"/>
        <dbReference type="ChEBI" id="CHEBI:58359"/>
        <dbReference type="ChEBI" id="CHEBI:147286"/>
        <dbReference type="ChEBI" id="CHEBI:147287"/>
        <dbReference type="ChEBI" id="CHEBI:456216"/>
        <dbReference type="EC" id="6.3.5.3"/>
    </reaction>
</comment>
<evidence type="ECO:0000256" key="1">
    <source>
        <dbReference type="ARBA" id="ARBA00022490"/>
    </source>
</evidence>
<dbReference type="InterPro" id="IPR003850">
    <property type="entry name" value="PurS"/>
</dbReference>
<dbReference type="GO" id="GO:0006189">
    <property type="term" value="P:'de novo' IMP biosynthetic process"/>
    <property type="evidence" value="ECO:0007669"/>
    <property type="project" value="UniProtKB-UniRule"/>
</dbReference>
<organism evidence="7 8">
    <name type="scientific">Parafrankia soli</name>
    <dbReference type="NCBI Taxonomy" id="2599596"/>
    <lineage>
        <taxon>Bacteria</taxon>
        <taxon>Bacillati</taxon>
        <taxon>Actinomycetota</taxon>
        <taxon>Actinomycetes</taxon>
        <taxon>Frankiales</taxon>
        <taxon>Frankiaceae</taxon>
        <taxon>Parafrankia</taxon>
    </lineage>
</organism>
<keyword evidence="4 6" id="KW-0658">Purine biosynthesis</keyword>
<comment type="function">
    <text evidence="6">Part of the phosphoribosylformylglycinamidine synthase complex involved in the purines biosynthetic pathway. Catalyzes the ATP-dependent conversion of formylglycinamide ribonucleotide (FGAR) and glutamine to yield formylglycinamidine ribonucleotide (FGAM) and glutamate. The FGAM synthase complex is composed of three subunits. PurQ produces an ammonia molecule by converting glutamine to glutamate. PurL transfers the ammonia molecule to FGAR to form FGAM in an ATP-dependent manner. PurS interacts with PurQ and PurL and is thought to assist in the transfer of the ammonia molecule from PurQ to PurL.</text>
</comment>
<dbReference type="AlphaFoldDB" id="A0A1S1Q3E4"/>
<evidence type="ECO:0000256" key="3">
    <source>
        <dbReference type="ARBA" id="ARBA00022741"/>
    </source>
</evidence>
<dbReference type="HAMAP" id="MF_01926">
    <property type="entry name" value="PurS"/>
    <property type="match status" value="1"/>
</dbReference>
<dbReference type="Proteomes" id="UP000179769">
    <property type="component" value="Unassembled WGS sequence"/>
</dbReference>
<name>A0A1S1Q3E4_9ACTN</name>
<dbReference type="EMBL" id="MAXA01000214">
    <property type="protein sequence ID" value="OHV28116.1"/>
    <property type="molecule type" value="Genomic_DNA"/>
</dbReference>
<comment type="subcellular location">
    <subcellularLocation>
        <location evidence="6">Cytoplasm</location>
    </subcellularLocation>
</comment>
<dbReference type="NCBIfam" id="TIGR00302">
    <property type="entry name" value="phosphoribosylformylglycinamidine synthase subunit PurS"/>
    <property type="match status" value="1"/>
</dbReference>
<comment type="subunit">
    <text evidence="6">Part of the FGAM synthase complex composed of 1 PurL, 1 PurQ and 2 PurS subunits.</text>
</comment>
<evidence type="ECO:0000256" key="5">
    <source>
        <dbReference type="ARBA" id="ARBA00022840"/>
    </source>
</evidence>
<keyword evidence="3 6" id="KW-0547">Nucleotide-binding</keyword>
<comment type="similarity">
    <text evidence="6">Belongs to the PurS family.</text>
</comment>
<dbReference type="PANTHER" id="PTHR34696:SF1">
    <property type="entry name" value="PHOSPHORIBOSYLFORMYLGLYCINAMIDINE SYNTHASE SUBUNIT PURS"/>
    <property type="match status" value="1"/>
</dbReference>
<dbReference type="SUPFAM" id="SSF82697">
    <property type="entry name" value="PurS-like"/>
    <property type="match status" value="1"/>
</dbReference>
<evidence type="ECO:0000256" key="2">
    <source>
        <dbReference type="ARBA" id="ARBA00022598"/>
    </source>
</evidence>
<proteinExistence type="inferred from homology"/>
<comment type="pathway">
    <text evidence="6">Purine metabolism; IMP biosynthesis via de novo pathway; 5-amino-1-(5-phospho-D-ribosyl)imidazole from N(2)-formyl-N(1)-(5-phospho-D-ribosyl)glycinamide: step 1/2.</text>
</comment>
<dbReference type="NCBIfam" id="NF004630">
    <property type="entry name" value="PRK05974.1"/>
    <property type="match status" value="1"/>
</dbReference>
<dbReference type="GO" id="GO:0005524">
    <property type="term" value="F:ATP binding"/>
    <property type="evidence" value="ECO:0007669"/>
    <property type="project" value="UniProtKB-UniRule"/>
</dbReference>
<keyword evidence="5 6" id="KW-0067">ATP-binding</keyword>
<protein>
    <recommendedName>
        <fullName evidence="6">Phosphoribosylformylglycinamidine synthase subunit PurS</fullName>
        <shortName evidence="6">FGAM synthase</shortName>
        <ecNumber evidence="6">6.3.5.3</ecNumber>
    </recommendedName>
    <alternativeName>
        <fullName evidence="6">Formylglycinamide ribonucleotide amidotransferase subunit III</fullName>
        <shortName evidence="6">FGAR amidotransferase III</shortName>
        <shortName evidence="6">FGAR-AT III</shortName>
    </alternativeName>
    <alternativeName>
        <fullName evidence="6">Phosphoribosylformylglycinamidine synthase subunit III</fullName>
    </alternativeName>
</protein>
<dbReference type="Gene3D" id="3.30.1280.10">
    <property type="entry name" value="Phosphoribosylformylglycinamidine synthase subunit PurS"/>
    <property type="match status" value="1"/>
</dbReference>
<comment type="caution">
    <text evidence="7">The sequence shown here is derived from an EMBL/GenBank/DDBJ whole genome shotgun (WGS) entry which is preliminary data.</text>
</comment>
<dbReference type="GO" id="GO:0005737">
    <property type="term" value="C:cytoplasm"/>
    <property type="evidence" value="ECO:0007669"/>
    <property type="project" value="UniProtKB-SubCell"/>
</dbReference>
<evidence type="ECO:0000313" key="7">
    <source>
        <dbReference type="EMBL" id="OHV28116.1"/>
    </source>
</evidence>
<evidence type="ECO:0000256" key="6">
    <source>
        <dbReference type="HAMAP-Rule" id="MF_01926"/>
    </source>
</evidence>
<dbReference type="Pfam" id="PF02700">
    <property type="entry name" value="PurS"/>
    <property type="match status" value="1"/>
</dbReference>